<organism evidence="2 3">
    <name type="scientific">Caenorhabditis auriculariae</name>
    <dbReference type="NCBI Taxonomy" id="2777116"/>
    <lineage>
        <taxon>Eukaryota</taxon>
        <taxon>Metazoa</taxon>
        <taxon>Ecdysozoa</taxon>
        <taxon>Nematoda</taxon>
        <taxon>Chromadorea</taxon>
        <taxon>Rhabditida</taxon>
        <taxon>Rhabditina</taxon>
        <taxon>Rhabditomorpha</taxon>
        <taxon>Rhabditoidea</taxon>
        <taxon>Rhabditidae</taxon>
        <taxon>Peloderinae</taxon>
        <taxon>Caenorhabditis</taxon>
    </lineage>
</organism>
<dbReference type="SUPFAM" id="SSF110004">
    <property type="entry name" value="Glycolipid transfer protein, GLTP"/>
    <property type="match status" value="1"/>
</dbReference>
<dbReference type="AlphaFoldDB" id="A0A8S1HUL0"/>
<dbReference type="InterPro" id="IPR036497">
    <property type="entry name" value="GLTP_sf"/>
</dbReference>
<protein>
    <recommendedName>
        <fullName evidence="1">Glycolipid transfer protein domain-containing protein</fullName>
    </recommendedName>
</protein>
<sequence length="210" mass="24411">MGIEDDLAGCEESDPYICILDENDVNLEQYCLLWTHLCRIMNNWGTVFSFVVKDVTGKIVKLEEMQADKPQHYSSVLKMAQFEKENETIRKKKPRSGCGQLIILNRAFEFVIDLLHNVFSEKDEAAKVSKIAQHSYDRTLSKHHSWVVQKVVWAALCTLPYREEFVASLRGNMPAENDEKFHETFDKNGREILKRVGQMIEQFELVDFHP</sequence>
<dbReference type="InterPro" id="IPR014830">
    <property type="entry name" value="Glycolipid_transfer_prot_dom"/>
</dbReference>
<accession>A0A8S1HUL0</accession>
<evidence type="ECO:0000313" key="2">
    <source>
        <dbReference type="EMBL" id="CAD6200248.1"/>
    </source>
</evidence>
<dbReference type="OrthoDB" id="116883at2759"/>
<proteinExistence type="predicted"/>
<name>A0A8S1HUL0_9PELO</name>
<dbReference type="PANTHER" id="PTHR10219">
    <property type="entry name" value="GLYCOLIPID TRANSFER PROTEIN-RELATED"/>
    <property type="match status" value="1"/>
</dbReference>
<dbReference type="Pfam" id="PF08718">
    <property type="entry name" value="GLTP"/>
    <property type="match status" value="1"/>
</dbReference>
<gene>
    <name evidence="2" type="ORF">CAUJ_LOCUS16145</name>
</gene>
<dbReference type="PANTHER" id="PTHR10219:SF99">
    <property type="entry name" value="GLYCOLIPID TRANSFER PROTEIN DOMAIN-CONTAINING PROTEIN"/>
    <property type="match status" value="1"/>
</dbReference>
<comment type="caution">
    <text evidence="2">The sequence shown here is derived from an EMBL/GenBank/DDBJ whole genome shotgun (WGS) entry which is preliminary data.</text>
</comment>
<dbReference type="GO" id="GO:1902388">
    <property type="term" value="F:ceramide 1-phosphate transfer activity"/>
    <property type="evidence" value="ECO:0007669"/>
    <property type="project" value="TreeGrafter"/>
</dbReference>
<reference evidence="2" key="1">
    <citation type="submission" date="2020-10" db="EMBL/GenBank/DDBJ databases">
        <authorList>
            <person name="Kikuchi T."/>
        </authorList>
    </citation>
    <scope>NUCLEOTIDE SEQUENCE</scope>
    <source>
        <strain evidence="2">NKZ352</strain>
    </source>
</reference>
<dbReference type="Proteomes" id="UP000835052">
    <property type="component" value="Unassembled WGS sequence"/>
</dbReference>
<dbReference type="EMBL" id="CAJGYM010000269">
    <property type="protein sequence ID" value="CAD6200248.1"/>
    <property type="molecule type" value="Genomic_DNA"/>
</dbReference>
<dbReference type="GO" id="GO:0016020">
    <property type="term" value="C:membrane"/>
    <property type="evidence" value="ECO:0007669"/>
    <property type="project" value="TreeGrafter"/>
</dbReference>
<feature type="domain" description="Glycolipid transfer protein" evidence="1">
    <location>
        <begin position="25"/>
        <end position="170"/>
    </location>
</feature>
<keyword evidence="3" id="KW-1185">Reference proteome</keyword>
<dbReference type="Gene3D" id="1.10.3520.10">
    <property type="entry name" value="Glycolipid transfer protein"/>
    <property type="match status" value="1"/>
</dbReference>
<dbReference type="GO" id="GO:0005829">
    <property type="term" value="C:cytosol"/>
    <property type="evidence" value="ECO:0007669"/>
    <property type="project" value="TreeGrafter"/>
</dbReference>
<dbReference type="GO" id="GO:1902387">
    <property type="term" value="F:ceramide 1-phosphate binding"/>
    <property type="evidence" value="ECO:0007669"/>
    <property type="project" value="TreeGrafter"/>
</dbReference>
<evidence type="ECO:0000313" key="3">
    <source>
        <dbReference type="Proteomes" id="UP000835052"/>
    </source>
</evidence>
<evidence type="ECO:0000259" key="1">
    <source>
        <dbReference type="Pfam" id="PF08718"/>
    </source>
</evidence>